<feature type="coiled-coil region" evidence="1">
    <location>
        <begin position="22"/>
        <end position="49"/>
    </location>
</feature>
<keyword evidence="1" id="KW-0175">Coiled coil</keyword>
<reference evidence="2" key="1">
    <citation type="journal article" date="2015" name="Nature">
        <title>Complex archaea that bridge the gap between prokaryotes and eukaryotes.</title>
        <authorList>
            <person name="Spang A."/>
            <person name="Saw J.H."/>
            <person name="Jorgensen S.L."/>
            <person name="Zaremba-Niedzwiedzka K."/>
            <person name="Martijn J."/>
            <person name="Lind A.E."/>
            <person name="van Eijk R."/>
            <person name="Schleper C."/>
            <person name="Guy L."/>
            <person name="Ettema T.J."/>
        </authorList>
    </citation>
    <scope>NUCLEOTIDE SEQUENCE</scope>
</reference>
<dbReference type="EMBL" id="LAZR01009399">
    <property type="protein sequence ID" value="KKM72832.1"/>
    <property type="molecule type" value="Genomic_DNA"/>
</dbReference>
<evidence type="ECO:0000256" key="1">
    <source>
        <dbReference type="SAM" id="Coils"/>
    </source>
</evidence>
<comment type="caution">
    <text evidence="2">The sequence shown here is derived from an EMBL/GenBank/DDBJ whole genome shotgun (WGS) entry which is preliminary data.</text>
</comment>
<evidence type="ECO:0000313" key="2">
    <source>
        <dbReference type="EMBL" id="KKM72832.1"/>
    </source>
</evidence>
<protein>
    <submittedName>
        <fullName evidence="2">Uncharacterized protein</fullName>
    </submittedName>
</protein>
<accession>A0A0F9MUE5</accession>
<organism evidence="2">
    <name type="scientific">marine sediment metagenome</name>
    <dbReference type="NCBI Taxonomy" id="412755"/>
    <lineage>
        <taxon>unclassified sequences</taxon>
        <taxon>metagenomes</taxon>
        <taxon>ecological metagenomes</taxon>
    </lineage>
</organism>
<dbReference type="AlphaFoldDB" id="A0A0F9MUE5"/>
<sequence length="54" mass="6446">MYKYKINSRRNDEECNMSDRNAATILQRVEALEERLDMLRSIVENLIEDIPKCD</sequence>
<proteinExistence type="predicted"/>
<name>A0A0F9MUE5_9ZZZZ</name>
<gene>
    <name evidence="2" type="ORF">LCGC14_1416580</name>
</gene>